<gene>
    <name evidence="2" type="ORF">QO014_004280</name>
</gene>
<dbReference type="Proteomes" id="UP001241603">
    <property type="component" value="Unassembled WGS sequence"/>
</dbReference>
<dbReference type="InterPro" id="IPR008490">
    <property type="entry name" value="Transposase_InsH_N"/>
</dbReference>
<sequence length="85" mass="9471">MGRFVEAADRHQASFLPACLEDYVDPDNPVRIINAFINELDFARVQPASTGRPGYAPGTMLKFYVYGYLHQLTPNRAATARLVSP</sequence>
<dbReference type="Pfam" id="PF05598">
    <property type="entry name" value="DUF772"/>
    <property type="match status" value="1"/>
</dbReference>
<dbReference type="PANTHER" id="PTHR33408:SF2">
    <property type="entry name" value="TRANSPOSASE DDE DOMAIN-CONTAINING PROTEIN"/>
    <property type="match status" value="1"/>
</dbReference>
<dbReference type="RefSeq" id="WP_266350756.1">
    <property type="nucleotide sequence ID" value="NZ_JAPKNG010000006.1"/>
</dbReference>
<evidence type="ECO:0000313" key="3">
    <source>
        <dbReference type="Proteomes" id="UP001241603"/>
    </source>
</evidence>
<organism evidence="2 3">
    <name type="scientific">Kaistia dalseonensis</name>
    <dbReference type="NCBI Taxonomy" id="410840"/>
    <lineage>
        <taxon>Bacteria</taxon>
        <taxon>Pseudomonadati</taxon>
        <taxon>Pseudomonadota</taxon>
        <taxon>Alphaproteobacteria</taxon>
        <taxon>Hyphomicrobiales</taxon>
        <taxon>Kaistiaceae</taxon>
        <taxon>Kaistia</taxon>
    </lineage>
</organism>
<protein>
    <submittedName>
        <fullName evidence="2">Transposase</fullName>
    </submittedName>
</protein>
<comment type="caution">
    <text evidence="2">The sequence shown here is derived from an EMBL/GenBank/DDBJ whole genome shotgun (WGS) entry which is preliminary data.</text>
</comment>
<accession>A0ABU0HEH4</accession>
<dbReference type="EMBL" id="JAUSVO010000006">
    <property type="protein sequence ID" value="MDQ0439874.1"/>
    <property type="molecule type" value="Genomic_DNA"/>
</dbReference>
<evidence type="ECO:0000259" key="1">
    <source>
        <dbReference type="Pfam" id="PF05598"/>
    </source>
</evidence>
<reference evidence="2 3" key="1">
    <citation type="submission" date="2023-07" db="EMBL/GenBank/DDBJ databases">
        <title>Genomic Encyclopedia of Type Strains, Phase IV (KMG-IV): sequencing the most valuable type-strain genomes for metagenomic binning, comparative biology and taxonomic classification.</title>
        <authorList>
            <person name="Goeker M."/>
        </authorList>
    </citation>
    <scope>NUCLEOTIDE SEQUENCE [LARGE SCALE GENOMIC DNA]</scope>
    <source>
        <strain evidence="2 3">B6-8</strain>
    </source>
</reference>
<feature type="domain" description="Transposase InsH N-terminal" evidence="1">
    <location>
        <begin position="19"/>
        <end position="82"/>
    </location>
</feature>
<keyword evidence="3" id="KW-1185">Reference proteome</keyword>
<name>A0ABU0HEH4_9HYPH</name>
<proteinExistence type="predicted"/>
<evidence type="ECO:0000313" key="2">
    <source>
        <dbReference type="EMBL" id="MDQ0439874.1"/>
    </source>
</evidence>
<dbReference type="PANTHER" id="PTHR33408">
    <property type="entry name" value="TRANSPOSASE"/>
    <property type="match status" value="1"/>
</dbReference>